<dbReference type="Pfam" id="PF00271">
    <property type="entry name" value="Helicase_C"/>
    <property type="match status" value="1"/>
</dbReference>
<dbReference type="InterPro" id="IPR018973">
    <property type="entry name" value="MZB"/>
</dbReference>
<dbReference type="GO" id="GO:0006289">
    <property type="term" value="P:nucleotide-excision repair"/>
    <property type="evidence" value="ECO:0007669"/>
    <property type="project" value="TreeGrafter"/>
</dbReference>
<keyword evidence="1" id="KW-0547">Nucleotide-binding</keyword>
<proteinExistence type="predicted"/>
<feature type="domain" description="Helicase ATP-binding" evidence="3">
    <location>
        <begin position="63"/>
        <end position="254"/>
    </location>
</feature>
<keyword evidence="6" id="KW-1185">Reference proteome</keyword>
<dbReference type="AlphaFoldDB" id="A0A9W5VWR7"/>
<dbReference type="InterPro" id="IPR001650">
    <property type="entry name" value="Helicase_C-like"/>
</dbReference>
<protein>
    <recommendedName>
        <fullName evidence="7">DEAD/DEAH box helicase</fullName>
    </recommendedName>
</protein>
<reference evidence="5 6" key="1">
    <citation type="submission" date="2013-05" db="EMBL/GenBank/DDBJ databases">
        <title>The Genome Sequence of Actinomyces europaeus ACS-120-V-COL10B.</title>
        <authorList>
            <consortium name="The Broad Institute Genomics Platform"/>
            <person name="Earl A."/>
            <person name="Ward D."/>
            <person name="Feldgarden M."/>
            <person name="Gevers D."/>
            <person name="Saerens B."/>
            <person name="Vaneechoutte M."/>
            <person name="Walker B."/>
            <person name="Young S."/>
            <person name="Zeng Q."/>
            <person name="Gargeya S."/>
            <person name="Fitzgerald M."/>
            <person name="Haas B."/>
            <person name="Abouelleil A."/>
            <person name="Allen A.W."/>
            <person name="Alvarado L."/>
            <person name="Arachchi H.M."/>
            <person name="Berlin A.M."/>
            <person name="Chapman S.B."/>
            <person name="Gainer-Dewar J."/>
            <person name="Goldberg J."/>
            <person name="Griggs A."/>
            <person name="Gujja S."/>
            <person name="Hansen M."/>
            <person name="Howarth C."/>
            <person name="Imamovic A."/>
            <person name="Ireland A."/>
            <person name="Larimer J."/>
            <person name="McCowan C."/>
            <person name="Murphy C."/>
            <person name="Pearson M."/>
            <person name="Poon T.W."/>
            <person name="Priest M."/>
            <person name="Roberts A."/>
            <person name="Saif S."/>
            <person name="Shea T."/>
            <person name="Sisk P."/>
            <person name="Sykes S."/>
            <person name="Wortman J."/>
            <person name="Nusbaum C."/>
            <person name="Birren B."/>
        </authorList>
    </citation>
    <scope>NUCLEOTIDE SEQUENCE [LARGE SCALE GENOMIC DNA]</scope>
    <source>
        <strain evidence="5 6">ACS-120-V-Col10b</strain>
    </source>
</reference>
<evidence type="ECO:0000259" key="4">
    <source>
        <dbReference type="PROSITE" id="PS51194"/>
    </source>
</evidence>
<dbReference type="GO" id="GO:0043138">
    <property type="term" value="F:3'-5' DNA helicase activity"/>
    <property type="evidence" value="ECO:0007669"/>
    <property type="project" value="TreeGrafter"/>
</dbReference>
<dbReference type="Gene3D" id="3.40.50.300">
    <property type="entry name" value="P-loop containing nucleotide triphosphate hydrolases"/>
    <property type="match status" value="2"/>
</dbReference>
<evidence type="ECO:0000259" key="3">
    <source>
        <dbReference type="PROSITE" id="PS51192"/>
    </source>
</evidence>
<dbReference type="GO" id="GO:0005524">
    <property type="term" value="F:ATP binding"/>
    <property type="evidence" value="ECO:0007669"/>
    <property type="project" value="UniProtKB-KW"/>
</dbReference>
<organism evidence="5 6">
    <name type="scientific">Gleimia europaea ACS-120-V-Col10b</name>
    <dbReference type="NCBI Taxonomy" id="883069"/>
    <lineage>
        <taxon>Bacteria</taxon>
        <taxon>Bacillati</taxon>
        <taxon>Actinomycetota</taxon>
        <taxon>Actinomycetes</taxon>
        <taxon>Actinomycetales</taxon>
        <taxon>Actinomycetaceae</taxon>
        <taxon>Gleimia</taxon>
    </lineage>
</organism>
<accession>A0A9W5VWR7</accession>
<dbReference type="GO" id="GO:0036297">
    <property type="term" value="P:interstrand cross-link repair"/>
    <property type="evidence" value="ECO:0007669"/>
    <property type="project" value="TreeGrafter"/>
</dbReference>
<evidence type="ECO:0000256" key="1">
    <source>
        <dbReference type="ARBA" id="ARBA00022741"/>
    </source>
</evidence>
<sequence>MAQRLLGALSSIAGSSDRLVSTLTIPGREERLAQWPEWAHPRVVASYERMGIKRPWSHQAQAATAAYEGRHTVISTGTGSGKSLAAWLPILSTIEEGSGTRLSQMRRRPTALYLAPTKALAADQLQHLQTVIAGGEEPLSLRIGTADGDTPREAKDWARGFADVILTNPDYLHHVLLPGHERWTRLLSGLRFIVIDEMHYWRGVTGAHIALVLRRLLRISRHLGADPTVIMLSATVSEAERTAAKLIGVPVGEVVSVTADGSPSGPKDLVLWQPGFMAPKDISIADFLAAIEAEGEETRVLLAGMQRRSATSEAAILLAEMVQRGAKLLTFVRSRAAAESVAAKARDVLSTRAPQLMSKVASYRGGYLPEERRALETALRTGAVAGLATTNALELGVDVSGLDATITAGWPGTRASLWQQVGRAGRAGAHGVSVLIASDNPLDSFIIHNPHLILEAAEATTFDPANPYVLTPHLCAAASELPLTEADLKLFGLDSTVVFDALTKQGYLRKRPSGWYWNVALPMRAQDLTELRGSAMEVQVVEEATGTVIGTVASDQANAQVHPGAIYVHQGRTFQVTELTSQPAVAGGALRGTGSGATSAATGGTRVALVRPVVTDLRTRPTVQSHVQILNATDTWSDDAVTWSFGEVEASSQVTDFDTLRLPGLQFISNTKLDMPVQKLLTMSVWWQIDEAVAAGLGVSVADLPGALHAAEHASIAILPLLATCDRWDLGGLSAAAHEQTGAPTVFVHDAYPGGAGFAEHAWKNAYEWVRATLNVVESCPCEDGCPSCVQSPKCGNRNEPLSKTGARTLLRYLIEHCPERQATTRSD</sequence>
<dbReference type="InterPro" id="IPR055227">
    <property type="entry name" value="HRQ1_WHD"/>
</dbReference>
<dbReference type="Pfam" id="PF22982">
    <property type="entry name" value="WHD_HRQ1"/>
    <property type="match status" value="1"/>
</dbReference>
<dbReference type="PROSITE" id="PS51192">
    <property type="entry name" value="HELICASE_ATP_BIND_1"/>
    <property type="match status" value="1"/>
</dbReference>
<evidence type="ECO:0000313" key="5">
    <source>
        <dbReference type="EMBL" id="EPD31236.1"/>
    </source>
</evidence>
<evidence type="ECO:0000256" key="2">
    <source>
        <dbReference type="ARBA" id="ARBA00022840"/>
    </source>
</evidence>
<dbReference type="InterPro" id="IPR027417">
    <property type="entry name" value="P-loop_NTPase"/>
</dbReference>
<dbReference type="CDD" id="cd18797">
    <property type="entry name" value="SF2_C_Hrq"/>
    <property type="match status" value="1"/>
</dbReference>
<dbReference type="PANTHER" id="PTHR47957">
    <property type="entry name" value="ATP-DEPENDENT HELICASE HRQ1"/>
    <property type="match status" value="1"/>
</dbReference>
<dbReference type="SUPFAM" id="SSF52540">
    <property type="entry name" value="P-loop containing nucleoside triphosphate hydrolases"/>
    <property type="match status" value="1"/>
</dbReference>
<keyword evidence="2" id="KW-0067">ATP-binding</keyword>
<dbReference type="EMBL" id="AGWN01000001">
    <property type="protein sequence ID" value="EPD31236.1"/>
    <property type="molecule type" value="Genomic_DNA"/>
</dbReference>
<evidence type="ECO:0008006" key="7">
    <source>
        <dbReference type="Google" id="ProtNLM"/>
    </source>
</evidence>
<dbReference type="GO" id="GO:0003676">
    <property type="term" value="F:nucleic acid binding"/>
    <property type="evidence" value="ECO:0007669"/>
    <property type="project" value="InterPro"/>
</dbReference>
<dbReference type="Pfam" id="PF00270">
    <property type="entry name" value="DEAD"/>
    <property type="match status" value="1"/>
</dbReference>
<dbReference type="PANTHER" id="PTHR47957:SF3">
    <property type="entry name" value="ATP-DEPENDENT HELICASE HRQ1"/>
    <property type="match status" value="1"/>
</dbReference>
<dbReference type="Pfam" id="PF09369">
    <property type="entry name" value="MZB"/>
    <property type="match status" value="1"/>
</dbReference>
<name>A0A9W5VWR7_9ACTO</name>
<gene>
    <name evidence="5" type="ORF">HMPREF9238_01003</name>
</gene>
<dbReference type="InterPro" id="IPR011545">
    <property type="entry name" value="DEAD/DEAH_box_helicase_dom"/>
</dbReference>
<dbReference type="PROSITE" id="PS51194">
    <property type="entry name" value="HELICASE_CTER"/>
    <property type="match status" value="1"/>
</dbReference>
<dbReference type="SMART" id="SM00487">
    <property type="entry name" value="DEXDc"/>
    <property type="match status" value="1"/>
</dbReference>
<dbReference type="SMART" id="SM00490">
    <property type="entry name" value="HELICc"/>
    <property type="match status" value="1"/>
</dbReference>
<evidence type="ECO:0000313" key="6">
    <source>
        <dbReference type="Proteomes" id="UP000014387"/>
    </source>
</evidence>
<comment type="caution">
    <text evidence="5">The sequence shown here is derived from an EMBL/GenBank/DDBJ whole genome shotgun (WGS) entry which is preliminary data.</text>
</comment>
<dbReference type="InterPro" id="IPR014001">
    <property type="entry name" value="Helicase_ATP-bd"/>
</dbReference>
<dbReference type="Proteomes" id="UP000014387">
    <property type="component" value="Unassembled WGS sequence"/>
</dbReference>
<dbReference type="CDD" id="cd17923">
    <property type="entry name" value="DEXHc_Hrq1-like"/>
    <property type="match status" value="1"/>
</dbReference>
<feature type="domain" description="Helicase C-terminal" evidence="4">
    <location>
        <begin position="320"/>
        <end position="489"/>
    </location>
</feature>